<dbReference type="InterPro" id="IPR011990">
    <property type="entry name" value="TPR-like_helical_dom_sf"/>
</dbReference>
<protein>
    <submittedName>
        <fullName evidence="1">Tetratricopeptide repeat protein</fullName>
    </submittedName>
</protein>
<evidence type="ECO:0000313" key="1">
    <source>
        <dbReference type="EMBL" id="TVO57897.1"/>
    </source>
</evidence>
<dbReference type="AlphaFoldDB" id="A0A557QYA6"/>
<proteinExistence type="predicted"/>
<gene>
    <name evidence="1" type="ORF">FHP91_08180</name>
</gene>
<dbReference type="OrthoDB" id="8421013at2"/>
<dbReference type="EMBL" id="VMNK01000006">
    <property type="protein sequence ID" value="TVO57897.1"/>
    <property type="molecule type" value="Genomic_DNA"/>
</dbReference>
<name>A0A557QYA6_9RHOO</name>
<comment type="caution">
    <text evidence="1">The sequence shown here is derived from an EMBL/GenBank/DDBJ whole genome shotgun (WGS) entry which is preliminary data.</text>
</comment>
<reference evidence="1 2" key="1">
    <citation type="submission" date="2019-07" db="EMBL/GenBank/DDBJ databases">
        <title>The pathways for chlorine oxyanion respiration interact through the shared metabolite chlorate.</title>
        <authorList>
            <person name="Barnum T.P."/>
            <person name="Cheng Y."/>
            <person name="Hill K.A."/>
            <person name="Lucas L.N."/>
            <person name="Carlson H.K."/>
            <person name="Coates J.D."/>
        </authorList>
    </citation>
    <scope>NUCLEOTIDE SEQUENCE [LARGE SCALE GENOMIC DNA]</scope>
    <source>
        <strain evidence="1 2">SFB-3</strain>
    </source>
</reference>
<dbReference type="Pfam" id="PF13432">
    <property type="entry name" value="TPR_16"/>
    <property type="match status" value="1"/>
</dbReference>
<dbReference type="SUPFAM" id="SSF48452">
    <property type="entry name" value="TPR-like"/>
    <property type="match status" value="1"/>
</dbReference>
<keyword evidence="2" id="KW-1185">Reference proteome</keyword>
<dbReference type="SMART" id="SM00028">
    <property type="entry name" value="TPR"/>
    <property type="match status" value="2"/>
</dbReference>
<accession>A0A557QYA6</accession>
<dbReference type="Gene3D" id="1.25.40.10">
    <property type="entry name" value="Tetratricopeptide repeat domain"/>
    <property type="match status" value="1"/>
</dbReference>
<dbReference type="Proteomes" id="UP000319502">
    <property type="component" value="Unassembled WGS sequence"/>
</dbReference>
<dbReference type="InterPro" id="IPR019734">
    <property type="entry name" value="TPR_rpt"/>
</dbReference>
<evidence type="ECO:0000313" key="2">
    <source>
        <dbReference type="Proteomes" id="UP000319502"/>
    </source>
</evidence>
<sequence>MLDGPHDGPLLRFGLANAYLQAGQPAEAVKHYRDCLQRDSLFSAAWKQLGKALLADGRPEEALGAYRQGHQVATDKGDIQAAREMAVFIRRLEKAGEANATPE</sequence>
<organism evidence="1 2">
    <name type="scientific">Denitromonas halophila</name>
    <dbReference type="NCBI Taxonomy" id="1629404"/>
    <lineage>
        <taxon>Bacteria</taxon>
        <taxon>Pseudomonadati</taxon>
        <taxon>Pseudomonadota</taxon>
        <taxon>Betaproteobacteria</taxon>
        <taxon>Rhodocyclales</taxon>
        <taxon>Zoogloeaceae</taxon>
        <taxon>Denitromonas</taxon>
    </lineage>
</organism>